<evidence type="ECO:0000256" key="3">
    <source>
        <dbReference type="ARBA" id="ARBA00022771"/>
    </source>
</evidence>
<sequence length="101" mass="11317">TKETRKCEKDSDLIKHLQIHTGERSYKCSECGKAFILSCGTSMHIHCIHIGERHYKCLACGKSFSPSSALFKHQHMRTGECPDQCSLCSNTFSPSSNLLQP</sequence>
<dbReference type="PANTHER" id="PTHR23226:SF371">
    <property type="entry name" value="ZINC FINGER PROTEIN 112-LIKE PROTEIN"/>
    <property type="match status" value="1"/>
</dbReference>
<dbReference type="AlphaFoldDB" id="A0A7K4M0X7"/>
<evidence type="ECO:0000259" key="6">
    <source>
        <dbReference type="PROSITE" id="PS50157"/>
    </source>
</evidence>
<dbReference type="Proteomes" id="UP000534426">
    <property type="component" value="Unassembled WGS sequence"/>
</dbReference>
<evidence type="ECO:0000313" key="8">
    <source>
        <dbReference type="Proteomes" id="UP000534426"/>
    </source>
</evidence>
<evidence type="ECO:0000256" key="2">
    <source>
        <dbReference type="ARBA" id="ARBA00022737"/>
    </source>
</evidence>
<protein>
    <submittedName>
        <fullName evidence="7">ZN551 protein</fullName>
    </submittedName>
</protein>
<feature type="domain" description="C2H2-type" evidence="6">
    <location>
        <begin position="55"/>
        <end position="82"/>
    </location>
</feature>
<dbReference type="GO" id="GO:0000978">
    <property type="term" value="F:RNA polymerase II cis-regulatory region sequence-specific DNA binding"/>
    <property type="evidence" value="ECO:0007669"/>
    <property type="project" value="TreeGrafter"/>
</dbReference>
<dbReference type="InterPro" id="IPR036236">
    <property type="entry name" value="Znf_C2H2_sf"/>
</dbReference>
<reference evidence="7 8" key="1">
    <citation type="submission" date="2019-09" db="EMBL/GenBank/DDBJ databases">
        <title>Bird 10,000 Genomes (B10K) Project - Family phase.</title>
        <authorList>
            <person name="Zhang G."/>
        </authorList>
    </citation>
    <scope>NUCLEOTIDE SEQUENCE [LARGE SCALE GENOMIC DNA]</scope>
    <source>
        <strain evidence="7">B10K-MSB-37135</strain>
        <tissue evidence="7">Heart</tissue>
    </source>
</reference>
<dbReference type="Gene3D" id="3.30.160.60">
    <property type="entry name" value="Classic Zinc Finger"/>
    <property type="match status" value="2"/>
</dbReference>
<feature type="non-terminal residue" evidence="7">
    <location>
        <position position="101"/>
    </location>
</feature>
<dbReference type="Pfam" id="PF00096">
    <property type="entry name" value="zf-C2H2"/>
    <property type="match status" value="1"/>
</dbReference>
<gene>
    <name evidence="7" type="primary">Znf551_1</name>
    <name evidence="7" type="ORF">CRYUND_R06477</name>
</gene>
<evidence type="ECO:0000256" key="4">
    <source>
        <dbReference type="ARBA" id="ARBA00022833"/>
    </source>
</evidence>
<evidence type="ECO:0000256" key="5">
    <source>
        <dbReference type="PROSITE-ProRule" id="PRU00042"/>
    </source>
</evidence>
<dbReference type="FunFam" id="3.30.160.60:FF:000176">
    <property type="entry name" value="zinc finger protein 70"/>
    <property type="match status" value="2"/>
</dbReference>
<keyword evidence="2" id="KW-0677">Repeat</keyword>
<organism evidence="7 8">
    <name type="scientific">Crypturellus undulatus</name>
    <dbReference type="NCBI Taxonomy" id="48396"/>
    <lineage>
        <taxon>Eukaryota</taxon>
        <taxon>Metazoa</taxon>
        <taxon>Chordata</taxon>
        <taxon>Craniata</taxon>
        <taxon>Vertebrata</taxon>
        <taxon>Euteleostomi</taxon>
        <taxon>Archelosauria</taxon>
        <taxon>Archosauria</taxon>
        <taxon>Dinosauria</taxon>
        <taxon>Saurischia</taxon>
        <taxon>Theropoda</taxon>
        <taxon>Coelurosauria</taxon>
        <taxon>Aves</taxon>
        <taxon>Palaeognathae</taxon>
        <taxon>Tinamiformes</taxon>
        <taxon>Tinamidae</taxon>
        <taxon>Crypturellus</taxon>
    </lineage>
</organism>
<keyword evidence="1" id="KW-0479">Metal-binding</keyword>
<dbReference type="SUPFAM" id="SSF57667">
    <property type="entry name" value="beta-beta-alpha zinc fingers"/>
    <property type="match status" value="2"/>
</dbReference>
<name>A0A7K4M0X7_9AVES</name>
<dbReference type="PROSITE" id="PS00028">
    <property type="entry name" value="ZINC_FINGER_C2H2_1"/>
    <property type="match status" value="1"/>
</dbReference>
<keyword evidence="4" id="KW-0862">Zinc</keyword>
<dbReference type="GO" id="GO:0000981">
    <property type="term" value="F:DNA-binding transcription factor activity, RNA polymerase II-specific"/>
    <property type="evidence" value="ECO:0007669"/>
    <property type="project" value="TreeGrafter"/>
</dbReference>
<comment type="caution">
    <text evidence="7">The sequence shown here is derived from an EMBL/GenBank/DDBJ whole genome shotgun (WGS) entry which is preliminary data.</text>
</comment>
<feature type="non-terminal residue" evidence="7">
    <location>
        <position position="1"/>
    </location>
</feature>
<dbReference type="GO" id="GO:0008270">
    <property type="term" value="F:zinc ion binding"/>
    <property type="evidence" value="ECO:0007669"/>
    <property type="project" value="UniProtKB-KW"/>
</dbReference>
<proteinExistence type="predicted"/>
<evidence type="ECO:0000256" key="1">
    <source>
        <dbReference type="ARBA" id="ARBA00022723"/>
    </source>
</evidence>
<dbReference type="EMBL" id="VWPW01030086">
    <property type="protein sequence ID" value="NWJ10523.1"/>
    <property type="molecule type" value="Genomic_DNA"/>
</dbReference>
<feature type="domain" description="C2H2-type" evidence="6">
    <location>
        <begin position="26"/>
        <end position="54"/>
    </location>
</feature>
<dbReference type="InterPro" id="IPR013087">
    <property type="entry name" value="Znf_C2H2_type"/>
</dbReference>
<keyword evidence="3 5" id="KW-0863">Zinc-finger</keyword>
<dbReference type="PANTHER" id="PTHR23226">
    <property type="entry name" value="ZINC FINGER AND SCAN DOMAIN-CONTAINING"/>
    <property type="match status" value="1"/>
</dbReference>
<keyword evidence="8" id="KW-1185">Reference proteome</keyword>
<dbReference type="PROSITE" id="PS50157">
    <property type="entry name" value="ZINC_FINGER_C2H2_2"/>
    <property type="match status" value="2"/>
</dbReference>
<accession>A0A7K4M0X7</accession>
<evidence type="ECO:0000313" key="7">
    <source>
        <dbReference type="EMBL" id="NWJ10523.1"/>
    </source>
</evidence>